<evidence type="ECO:0000256" key="4">
    <source>
        <dbReference type="PROSITE-ProRule" id="PRU00108"/>
    </source>
</evidence>
<dbReference type="PROSITE" id="PS50071">
    <property type="entry name" value="HOMEOBOX_2"/>
    <property type="match status" value="1"/>
</dbReference>
<dbReference type="Proteomes" id="UP000256601">
    <property type="component" value="Unassembled WGS sequence"/>
</dbReference>
<dbReference type="CDD" id="cd00086">
    <property type="entry name" value="homeodomain"/>
    <property type="match status" value="1"/>
</dbReference>
<dbReference type="VEuPathDB" id="FungiDB:YALI0_E15510g"/>
<feature type="compositionally biased region" description="Polar residues" evidence="6">
    <location>
        <begin position="63"/>
        <end position="72"/>
    </location>
</feature>
<dbReference type="SUPFAM" id="SSF46689">
    <property type="entry name" value="Homeodomain-like"/>
    <property type="match status" value="1"/>
</dbReference>
<evidence type="ECO:0000313" key="8">
    <source>
        <dbReference type="EMBL" id="RDW22703.1"/>
    </source>
</evidence>
<dbReference type="GO" id="GO:0030154">
    <property type="term" value="P:cell differentiation"/>
    <property type="evidence" value="ECO:0007669"/>
    <property type="project" value="TreeGrafter"/>
</dbReference>
<evidence type="ECO:0000256" key="2">
    <source>
        <dbReference type="ARBA" id="ARBA00023155"/>
    </source>
</evidence>
<dbReference type="Gene3D" id="1.10.10.60">
    <property type="entry name" value="Homeodomain-like"/>
    <property type="match status" value="1"/>
</dbReference>
<dbReference type="GO" id="GO:0005634">
    <property type="term" value="C:nucleus"/>
    <property type="evidence" value="ECO:0007669"/>
    <property type="project" value="UniProtKB-SubCell"/>
</dbReference>
<protein>
    <recommendedName>
        <fullName evidence="7">Homeobox domain-containing protein</fullName>
    </recommendedName>
</protein>
<evidence type="ECO:0000259" key="7">
    <source>
        <dbReference type="PROSITE" id="PS50071"/>
    </source>
</evidence>
<evidence type="ECO:0000256" key="3">
    <source>
        <dbReference type="ARBA" id="ARBA00023242"/>
    </source>
</evidence>
<dbReference type="InterPro" id="IPR051000">
    <property type="entry name" value="Homeobox_DNA-bind_prot"/>
</dbReference>
<dbReference type="AlphaFoldDB" id="A0A371BX91"/>
<evidence type="ECO:0000313" key="9">
    <source>
        <dbReference type="Proteomes" id="UP000256601"/>
    </source>
</evidence>
<comment type="subcellular location">
    <subcellularLocation>
        <location evidence="4 5">Nucleus</location>
    </subcellularLocation>
</comment>
<sequence length="243" mass="27130">MSVTLTMPSTTPSFSLPSIHNMNTGLRTPPRDTRLPSVKSLLCDEPEPLPPRQLSPPLERLNKNVTSPMTPASTPPLYEYTSTAAPPHASALSQPSPIHTVPTPVPVYHAAPLHTHHHIPPPPPPHHVPHHMMAPHPAYHHVAPPHTHLAPAPSTHYYAAPATTTYPAVPQAVPQTPKPKRRRATSYQVARLNEVFEQTFFPSSEQRLDLAKELNMTPRVVQIWFQNKRQGWKSEHKRPVPRN</sequence>
<keyword evidence="1 4" id="KW-0238">DNA-binding</keyword>
<reference evidence="8 9" key="1">
    <citation type="submission" date="2018-07" db="EMBL/GenBank/DDBJ databases">
        <title>Draft Genome Assemblies for Five Robust Yarrowia lipolytica Strains Exhibiting High Lipid Production and Pentose Sugar Utilization and Sugar Alcohol Secretion from Undetoxified Lignocellulosic Biomass Hydrolysates.</title>
        <authorList>
            <consortium name="DOE Joint Genome Institute"/>
            <person name="Walker C."/>
            <person name="Ryu S."/>
            <person name="Na H."/>
            <person name="Zane M."/>
            <person name="LaButti K."/>
            <person name="Lipzen A."/>
            <person name="Haridas S."/>
            <person name="Barry K."/>
            <person name="Grigoriev I.V."/>
            <person name="Quarterman J."/>
            <person name="Slininger P."/>
            <person name="Dien B."/>
            <person name="Trinh C.T."/>
        </authorList>
    </citation>
    <scope>NUCLEOTIDE SEQUENCE [LARGE SCALE GENOMIC DNA]</scope>
    <source>
        <strain evidence="8 9">YB392</strain>
    </source>
</reference>
<evidence type="ECO:0000256" key="6">
    <source>
        <dbReference type="SAM" id="MobiDB-lite"/>
    </source>
</evidence>
<dbReference type="Pfam" id="PF00046">
    <property type="entry name" value="Homeodomain"/>
    <property type="match status" value="1"/>
</dbReference>
<keyword evidence="3 4" id="KW-0539">Nucleus</keyword>
<dbReference type="PANTHER" id="PTHR24324:SF9">
    <property type="entry name" value="HOMEOBOX DOMAIN-CONTAINING PROTEIN"/>
    <property type="match status" value="1"/>
</dbReference>
<feature type="compositionally biased region" description="Polar residues" evidence="6">
    <location>
        <begin position="1"/>
        <end position="26"/>
    </location>
</feature>
<dbReference type="InterPro" id="IPR001356">
    <property type="entry name" value="HD"/>
</dbReference>
<dbReference type="SMART" id="SM00389">
    <property type="entry name" value="HOX"/>
    <property type="match status" value="1"/>
</dbReference>
<name>A0A371BX91_YARLL</name>
<dbReference type="PROSITE" id="PS00027">
    <property type="entry name" value="HOMEOBOX_1"/>
    <property type="match status" value="1"/>
</dbReference>
<feature type="region of interest" description="Disordered" evidence="6">
    <location>
        <begin position="1"/>
        <end position="105"/>
    </location>
</feature>
<evidence type="ECO:0000256" key="1">
    <source>
        <dbReference type="ARBA" id="ARBA00023125"/>
    </source>
</evidence>
<feature type="DNA-binding region" description="Homeobox" evidence="4">
    <location>
        <begin position="177"/>
        <end position="236"/>
    </location>
</feature>
<dbReference type="InterPro" id="IPR017970">
    <property type="entry name" value="Homeobox_CS"/>
</dbReference>
<feature type="domain" description="Homeobox" evidence="7">
    <location>
        <begin position="175"/>
        <end position="235"/>
    </location>
</feature>
<organism evidence="8 9">
    <name type="scientific">Yarrowia lipolytica</name>
    <name type="common">Candida lipolytica</name>
    <dbReference type="NCBI Taxonomy" id="4952"/>
    <lineage>
        <taxon>Eukaryota</taxon>
        <taxon>Fungi</taxon>
        <taxon>Dikarya</taxon>
        <taxon>Ascomycota</taxon>
        <taxon>Saccharomycotina</taxon>
        <taxon>Dipodascomycetes</taxon>
        <taxon>Dipodascales</taxon>
        <taxon>Dipodascales incertae sedis</taxon>
        <taxon>Yarrowia</taxon>
    </lineage>
</organism>
<keyword evidence="2 4" id="KW-0371">Homeobox</keyword>
<accession>A0A371BX91</accession>
<dbReference type="InterPro" id="IPR009057">
    <property type="entry name" value="Homeodomain-like_sf"/>
</dbReference>
<dbReference type="PANTHER" id="PTHR24324">
    <property type="entry name" value="HOMEOBOX PROTEIN HHEX"/>
    <property type="match status" value="1"/>
</dbReference>
<dbReference type="EMBL" id="KZ859169">
    <property type="protein sequence ID" value="RDW22703.1"/>
    <property type="molecule type" value="Genomic_DNA"/>
</dbReference>
<dbReference type="GO" id="GO:0000978">
    <property type="term" value="F:RNA polymerase II cis-regulatory region sequence-specific DNA binding"/>
    <property type="evidence" value="ECO:0007669"/>
    <property type="project" value="TreeGrafter"/>
</dbReference>
<dbReference type="GO" id="GO:0000981">
    <property type="term" value="F:DNA-binding transcription factor activity, RNA polymerase II-specific"/>
    <property type="evidence" value="ECO:0007669"/>
    <property type="project" value="InterPro"/>
</dbReference>
<proteinExistence type="predicted"/>
<dbReference type="VEuPathDB" id="FungiDB:YALI1_E18622g"/>
<gene>
    <name evidence="8" type="ORF">B0I71DRAFT_137160</name>
</gene>
<evidence type="ECO:0000256" key="5">
    <source>
        <dbReference type="RuleBase" id="RU000682"/>
    </source>
</evidence>